<dbReference type="Pfam" id="PF02504">
    <property type="entry name" value="FA_synthesis"/>
    <property type="match status" value="1"/>
</dbReference>
<dbReference type="RefSeq" id="WP_036435064.1">
    <property type="nucleotide sequence ID" value="NZ_LR215039.1"/>
</dbReference>
<evidence type="ECO:0000256" key="5">
    <source>
        <dbReference type="ARBA" id="ARBA00023098"/>
    </source>
</evidence>
<gene>
    <name evidence="10 11" type="primary">plsX</name>
    <name evidence="11" type="ORF">NCTC10179_00454</name>
</gene>
<sequence>MYKYTIAFDINGNDNGVMPAIEASQEFALKHPETKIVLVGNLKNINLKLPQNIELVDNPNTPSDPKNIKQTLKENTSMNQAIDLYKTNQAQSILSCGDSGSYISALTLKLKRLPNVSRPAFMPVANAINGKKFVFLDVGANLEVKAEWLVEWANLASSFYKVMFNQENPRVALLNIGTEDYKGLEFTKEAHQLLKENSNINYLGFHETRDLFRGNFEVAVIDGYGGNLVLKSYEGAVFTFIDSLKESINKSFVRKIGALLMKRAFKDVMKQLDYRNVGSAWVIGVNAPALKTHGSSDKKSYLAALHQLQDAMEKDLISKLSEQI</sequence>
<dbReference type="GO" id="GO:0043811">
    <property type="term" value="F:phosphate:acyl-[acyl carrier protein] acyltransferase activity"/>
    <property type="evidence" value="ECO:0007669"/>
    <property type="project" value="UniProtKB-UniRule"/>
</dbReference>
<dbReference type="PANTHER" id="PTHR30100">
    <property type="entry name" value="FATTY ACID/PHOSPHOLIPID SYNTHESIS PROTEIN PLSX"/>
    <property type="match status" value="1"/>
</dbReference>
<dbReference type="Proteomes" id="UP000289497">
    <property type="component" value="Chromosome"/>
</dbReference>
<dbReference type="InterPro" id="IPR012281">
    <property type="entry name" value="Phospholipid_synth_PlsX-like"/>
</dbReference>
<dbReference type="SUPFAM" id="SSF53659">
    <property type="entry name" value="Isocitrate/Isopropylmalate dehydrogenase-like"/>
    <property type="match status" value="1"/>
</dbReference>
<evidence type="ECO:0000256" key="8">
    <source>
        <dbReference type="ARBA" id="ARBA00024069"/>
    </source>
</evidence>
<keyword evidence="3 10" id="KW-0444">Lipid biosynthesis</keyword>
<comment type="pathway">
    <text evidence="10">Lipid metabolism; phospholipid metabolism.</text>
</comment>
<evidence type="ECO:0000256" key="9">
    <source>
        <dbReference type="ARBA" id="ARBA00046608"/>
    </source>
</evidence>
<keyword evidence="7 10" id="KW-1208">Phospholipid metabolism</keyword>
<dbReference type="OrthoDB" id="9806408at2"/>
<keyword evidence="11" id="KW-0012">Acyltransferase</keyword>
<evidence type="ECO:0000256" key="4">
    <source>
        <dbReference type="ARBA" id="ARBA00022679"/>
    </source>
</evidence>
<keyword evidence="2 10" id="KW-0963">Cytoplasm</keyword>
<keyword evidence="6 10" id="KW-0594">Phospholipid biosynthesis</keyword>
<reference evidence="11 12" key="1">
    <citation type="submission" date="2019-01" db="EMBL/GenBank/DDBJ databases">
        <authorList>
            <consortium name="Pathogen Informatics"/>
        </authorList>
    </citation>
    <scope>NUCLEOTIDE SEQUENCE [LARGE SCALE GENOMIC DNA]</scope>
    <source>
        <strain evidence="11 12">NCTC10179</strain>
    </source>
</reference>
<comment type="subcellular location">
    <subcellularLocation>
        <location evidence="10">Cytoplasm</location>
    </subcellularLocation>
    <text evidence="10">Associated with the membrane possibly through PlsY.</text>
</comment>
<dbReference type="GO" id="GO:0006633">
    <property type="term" value="P:fatty acid biosynthetic process"/>
    <property type="evidence" value="ECO:0007669"/>
    <property type="project" value="UniProtKB-UniRule"/>
</dbReference>
<accession>A0A449B6P8</accession>
<dbReference type="HAMAP" id="MF_00019">
    <property type="entry name" value="PlsX"/>
    <property type="match status" value="1"/>
</dbReference>
<organism evidence="11 12">
    <name type="scientific">Mycoplasmopsis columboralis</name>
    <dbReference type="NCBI Taxonomy" id="171282"/>
    <lineage>
        <taxon>Bacteria</taxon>
        <taxon>Bacillati</taxon>
        <taxon>Mycoplasmatota</taxon>
        <taxon>Mycoplasmoidales</taxon>
        <taxon>Metamycoplasmataceae</taxon>
        <taxon>Mycoplasmopsis</taxon>
    </lineage>
</organism>
<proteinExistence type="inferred from homology"/>
<evidence type="ECO:0000313" key="12">
    <source>
        <dbReference type="Proteomes" id="UP000289497"/>
    </source>
</evidence>
<keyword evidence="5 10" id="KW-0443">Lipid metabolism</keyword>
<dbReference type="UniPathway" id="UPA00085"/>
<dbReference type="NCBIfam" id="TIGR00182">
    <property type="entry name" value="plsX"/>
    <property type="match status" value="1"/>
</dbReference>
<dbReference type="EMBL" id="LR215039">
    <property type="protein sequence ID" value="VEU76280.1"/>
    <property type="molecule type" value="Genomic_DNA"/>
</dbReference>
<protein>
    <recommendedName>
        <fullName evidence="8 10">Phosphate acyltransferase</fullName>
        <ecNumber evidence="8 10">2.3.1.274</ecNumber>
    </recommendedName>
    <alternativeName>
        <fullName evidence="10">Acyl-ACP phosphotransacylase</fullName>
    </alternativeName>
    <alternativeName>
        <fullName evidence="10">Acyl-[acyl-carrier-protein]--phosphate acyltransferase</fullName>
    </alternativeName>
    <alternativeName>
        <fullName evidence="10">Phosphate-acyl-ACP acyltransferase</fullName>
    </alternativeName>
</protein>
<dbReference type="GO" id="GO:0008654">
    <property type="term" value="P:phospholipid biosynthetic process"/>
    <property type="evidence" value="ECO:0007669"/>
    <property type="project" value="UniProtKB-KW"/>
</dbReference>
<comment type="function">
    <text evidence="10">Catalyzes the reversible formation of acyl-phosphate (acyl-PO(4)) from acyl-[acyl-carrier-protein] (acyl-ACP). This enzyme utilizes acyl-ACP as fatty acyl donor, but not acyl-CoA.</text>
</comment>
<dbReference type="AlphaFoldDB" id="A0A449B6P8"/>
<evidence type="ECO:0000256" key="7">
    <source>
        <dbReference type="ARBA" id="ARBA00023264"/>
    </source>
</evidence>
<dbReference type="EC" id="2.3.1.274" evidence="8 10"/>
<evidence type="ECO:0000256" key="10">
    <source>
        <dbReference type="HAMAP-Rule" id="MF_00019"/>
    </source>
</evidence>
<comment type="subunit">
    <text evidence="9 10">Homodimer. Probably interacts with PlsY.</text>
</comment>
<evidence type="ECO:0000256" key="3">
    <source>
        <dbReference type="ARBA" id="ARBA00022516"/>
    </source>
</evidence>
<evidence type="ECO:0000256" key="6">
    <source>
        <dbReference type="ARBA" id="ARBA00023209"/>
    </source>
</evidence>
<dbReference type="Gene3D" id="3.40.718.10">
    <property type="entry name" value="Isopropylmalate Dehydrogenase"/>
    <property type="match status" value="1"/>
</dbReference>
<keyword evidence="12" id="KW-1185">Reference proteome</keyword>
<comment type="similarity">
    <text evidence="10">Belongs to the PlsX family.</text>
</comment>
<evidence type="ECO:0000256" key="2">
    <source>
        <dbReference type="ARBA" id="ARBA00022490"/>
    </source>
</evidence>
<dbReference type="PANTHER" id="PTHR30100:SF1">
    <property type="entry name" value="PHOSPHATE ACYLTRANSFERASE"/>
    <property type="match status" value="1"/>
</dbReference>
<keyword evidence="4 10" id="KW-0808">Transferase</keyword>
<dbReference type="InterPro" id="IPR003664">
    <property type="entry name" value="FA_synthesis"/>
</dbReference>
<evidence type="ECO:0000313" key="11">
    <source>
        <dbReference type="EMBL" id="VEU76280.1"/>
    </source>
</evidence>
<dbReference type="GO" id="GO:0005737">
    <property type="term" value="C:cytoplasm"/>
    <property type="evidence" value="ECO:0007669"/>
    <property type="project" value="UniProtKB-SubCell"/>
</dbReference>
<name>A0A449B6P8_9BACT</name>
<evidence type="ECO:0000256" key="1">
    <source>
        <dbReference type="ARBA" id="ARBA00001232"/>
    </source>
</evidence>
<dbReference type="KEGG" id="mcou:NCTC10179_00454"/>
<dbReference type="PIRSF" id="PIRSF002465">
    <property type="entry name" value="Phsphlp_syn_PlsX"/>
    <property type="match status" value="1"/>
</dbReference>
<comment type="catalytic activity">
    <reaction evidence="1 10">
        <text>a fatty acyl-[ACP] + phosphate = an acyl phosphate + holo-[ACP]</text>
        <dbReference type="Rhea" id="RHEA:42292"/>
        <dbReference type="Rhea" id="RHEA-COMP:9685"/>
        <dbReference type="Rhea" id="RHEA-COMP:14125"/>
        <dbReference type="ChEBI" id="CHEBI:43474"/>
        <dbReference type="ChEBI" id="CHEBI:59918"/>
        <dbReference type="ChEBI" id="CHEBI:64479"/>
        <dbReference type="ChEBI" id="CHEBI:138651"/>
        <dbReference type="EC" id="2.3.1.274"/>
    </reaction>
</comment>